<sequence length="52" mass="5897">MVEFLNTLREPDITRTVVDVLNEKIGNLEFAERSLTERISGSGLPSYQTRTV</sequence>
<dbReference type="EMBL" id="UINC01001180">
    <property type="protein sequence ID" value="SUZ73463.1"/>
    <property type="molecule type" value="Genomic_DNA"/>
</dbReference>
<protein>
    <submittedName>
        <fullName evidence="1">Uncharacterized protein</fullName>
    </submittedName>
</protein>
<evidence type="ECO:0000313" key="1">
    <source>
        <dbReference type="EMBL" id="SUZ73463.1"/>
    </source>
</evidence>
<reference evidence="1" key="1">
    <citation type="submission" date="2018-05" db="EMBL/GenBank/DDBJ databases">
        <authorList>
            <person name="Lanie J.A."/>
            <person name="Ng W.-L."/>
            <person name="Kazmierczak K.M."/>
            <person name="Andrzejewski T.M."/>
            <person name="Davidsen T.M."/>
            <person name="Wayne K.J."/>
            <person name="Tettelin H."/>
            <person name="Glass J.I."/>
            <person name="Rusch D."/>
            <person name="Podicherti R."/>
            <person name="Tsui H.-C.T."/>
            <person name="Winkler M.E."/>
        </authorList>
    </citation>
    <scope>NUCLEOTIDE SEQUENCE</scope>
</reference>
<proteinExistence type="predicted"/>
<dbReference type="AlphaFoldDB" id="A0A381Q775"/>
<organism evidence="1">
    <name type="scientific">marine metagenome</name>
    <dbReference type="NCBI Taxonomy" id="408172"/>
    <lineage>
        <taxon>unclassified sequences</taxon>
        <taxon>metagenomes</taxon>
        <taxon>ecological metagenomes</taxon>
    </lineage>
</organism>
<gene>
    <name evidence="1" type="ORF">METZ01_LOCUS26317</name>
</gene>
<accession>A0A381Q775</accession>
<name>A0A381Q775_9ZZZZ</name>